<dbReference type="PANTHER" id="PTHR44591">
    <property type="entry name" value="STRESS RESPONSE REGULATOR PROTEIN 1"/>
    <property type="match status" value="1"/>
</dbReference>
<dbReference type="GO" id="GO:0000160">
    <property type="term" value="P:phosphorelay signal transduction system"/>
    <property type="evidence" value="ECO:0007669"/>
    <property type="project" value="InterPro"/>
</dbReference>
<dbReference type="Gene3D" id="3.40.50.2300">
    <property type="match status" value="1"/>
</dbReference>
<feature type="modified residue" description="4-aspartylphosphate" evidence="2">
    <location>
        <position position="73"/>
    </location>
</feature>
<gene>
    <name evidence="4" type="ORF">ABOZ73_14150</name>
</gene>
<dbReference type="SMART" id="SM00448">
    <property type="entry name" value="REC"/>
    <property type="match status" value="1"/>
</dbReference>
<evidence type="ECO:0000256" key="1">
    <source>
        <dbReference type="ARBA" id="ARBA00022553"/>
    </source>
</evidence>
<dbReference type="EMBL" id="CP158375">
    <property type="protein sequence ID" value="XDO95923.1"/>
    <property type="molecule type" value="Genomic_DNA"/>
</dbReference>
<name>A0AB39KQJ4_9CAUL</name>
<dbReference type="PROSITE" id="PS50110">
    <property type="entry name" value="RESPONSE_REGULATORY"/>
    <property type="match status" value="1"/>
</dbReference>
<evidence type="ECO:0000259" key="3">
    <source>
        <dbReference type="PROSITE" id="PS50110"/>
    </source>
</evidence>
<dbReference type="RefSeq" id="WP_369058782.1">
    <property type="nucleotide sequence ID" value="NZ_CP158375.1"/>
</dbReference>
<organism evidence="4">
    <name type="scientific">Caulobacter sp. 73W</name>
    <dbReference type="NCBI Taxonomy" id="3161137"/>
    <lineage>
        <taxon>Bacteria</taxon>
        <taxon>Pseudomonadati</taxon>
        <taxon>Pseudomonadota</taxon>
        <taxon>Alphaproteobacteria</taxon>
        <taxon>Caulobacterales</taxon>
        <taxon>Caulobacteraceae</taxon>
        <taxon>Caulobacter</taxon>
    </lineage>
</organism>
<sequence length="140" mass="14799">MATTKARRLRRGRFKDEFLTTGLIISVVDDDESVRVSTEGLLRSLGYAARGFASAEAFLESDAAAGSACIVSDVHMPGLSGVDLKSALSARGIATPVILMTAFPNEATRQKANALGVVCFLHKPFQAQALIDCIETALAV</sequence>
<protein>
    <submittedName>
        <fullName evidence="4">Response regulator</fullName>
    </submittedName>
</protein>
<keyword evidence="1 2" id="KW-0597">Phosphoprotein</keyword>
<feature type="domain" description="Response regulatory" evidence="3">
    <location>
        <begin position="24"/>
        <end position="138"/>
    </location>
</feature>
<reference evidence="4" key="1">
    <citation type="submission" date="2024-06" db="EMBL/GenBank/DDBJ databases">
        <title>Caulobacter inopinatus, sp. nov.</title>
        <authorList>
            <person name="Donachie S.P."/>
        </authorList>
    </citation>
    <scope>NUCLEOTIDE SEQUENCE</scope>
    <source>
        <strain evidence="4">73W</strain>
    </source>
</reference>
<dbReference type="SUPFAM" id="SSF52172">
    <property type="entry name" value="CheY-like"/>
    <property type="match status" value="1"/>
</dbReference>
<evidence type="ECO:0000256" key="2">
    <source>
        <dbReference type="PROSITE-ProRule" id="PRU00169"/>
    </source>
</evidence>
<dbReference type="Pfam" id="PF00072">
    <property type="entry name" value="Response_reg"/>
    <property type="match status" value="1"/>
</dbReference>
<dbReference type="AlphaFoldDB" id="A0AB39KQJ4"/>
<proteinExistence type="predicted"/>
<dbReference type="InterPro" id="IPR001789">
    <property type="entry name" value="Sig_transdc_resp-reg_receiver"/>
</dbReference>
<evidence type="ECO:0000313" key="4">
    <source>
        <dbReference type="EMBL" id="XDO95923.1"/>
    </source>
</evidence>
<dbReference type="InterPro" id="IPR050595">
    <property type="entry name" value="Bact_response_regulator"/>
</dbReference>
<dbReference type="InterPro" id="IPR011006">
    <property type="entry name" value="CheY-like_superfamily"/>
</dbReference>
<accession>A0AB39KQJ4</accession>
<dbReference type="PANTHER" id="PTHR44591:SF25">
    <property type="entry name" value="CHEMOTAXIS TWO-COMPONENT RESPONSE REGULATOR"/>
    <property type="match status" value="1"/>
</dbReference>